<dbReference type="InterPro" id="IPR000551">
    <property type="entry name" value="MerR-type_HTH_dom"/>
</dbReference>
<dbReference type="SUPFAM" id="SSF46955">
    <property type="entry name" value="Putative DNA-binding domain"/>
    <property type="match status" value="1"/>
</dbReference>
<keyword evidence="1" id="KW-0238">DNA-binding</keyword>
<dbReference type="PROSITE" id="PS00552">
    <property type="entry name" value="HTH_MERR_1"/>
    <property type="match status" value="1"/>
</dbReference>
<dbReference type="InterPro" id="IPR011791">
    <property type="entry name" value="CadR-PbrR"/>
</dbReference>
<dbReference type="GO" id="GO:0003677">
    <property type="term" value="F:DNA binding"/>
    <property type="evidence" value="ECO:0007669"/>
    <property type="project" value="UniProtKB-KW"/>
</dbReference>
<dbReference type="GO" id="GO:0046872">
    <property type="term" value="F:metal ion binding"/>
    <property type="evidence" value="ECO:0007669"/>
    <property type="project" value="InterPro"/>
</dbReference>
<protein>
    <submittedName>
        <fullName evidence="3">Cd(II)/Pb(II)-responsive transcriptional regulator</fullName>
    </submittedName>
</protein>
<dbReference type="PANTHER" id="PTHR30204">
    <property type="entry name" value="REDOX-CYCLING DRUG-SENSING TRANSCRIPTIONAL ACTIVATOR SOXR"/>
    <property type="match status" value="1"/>
</dbReference>
<dbReference type="SMART" id="SM00422">
    <property type="entry name" value="HTH_MERR"/>
    <property type="match status" value="1"/>
</dbReference>
<dbReference type="PANTHER" id="PTHR30204:SF92">
    <property type="entry name" value="HTH-TYPE TRANSCRIPTIONAL REGULATOR ZNTR"/>
    <property type="match status" value="1"/>
</dbReference>
<feature type="domain" description="HTH merR-type" evidence="2">
    <location>
        <begin position="1"/>
        <end position="70"/>
    </location>
</feature>
<proteinExistence type="predicted"/>
<gene>
    <name evidence="3" type="ORF">BJI46_12155</name>
</gene>
<dbReference type="Proteomes" id="UP000185895">
    <property type="component" value="Unassembled WGS sequence"/>
</dbReference>
<dbReference type="GO" id="GO:0003700">
    <property type="term" value="F:DNA-binding transcription factor activity"/>
    <property type="evidence" value="ECO:0007669"/>
    <property type="project" value="InterPro"/>
</dbReference>
<dbReference type="Gene3D" id="1.10.1660.10">
    <property type="match status" value="1"/>
</dbReference>
<dbReference type="STRING" id="1262585.BJI46_12155"/>
<keyword evidence="4" id="KW-1185">Reference proteome</keyword>
<name>A0A1E7RAT4_9GAMM</name>
<evidence type="ECO:0000313" key="3">
    <source>
        <dbReference type="EMBL" id="OEY96392.1"/>
    </source>
</evidence>
<dbReference type="NCBIfam" id="TIGR02047">
    <property type="entry name" value="CadR-PbrR"/>
    <property type="match status" value="1"/>
</dbReference>
<dbReference type="InterPro" id="IPR009061">
    <property type="entry name" value="DNA-bd_dom_put_sf"/>
</dbReference>
<comment type="caution">
    <text evidence="3">The sequence shown here is derived from an EMBL/GenBank/DDBJ whole genome shotgun (WGS) entry which is preliminary data.</text>
</comment>
<dbReference type="PROSITE" id="PS50937">
    <property type="entry name" value="HTH_MERR_2"/>
    <property type="match status" value="1"/>
</dbReference>
<dbReference type="AlphaFoldDB" id="A0A1E7RAT4"/>
<dbReference type="GO" id="GO:0045893">
    <property type="term" value="P:positive regulation of DNA-templated transcription"/>
    <property type="evidence" value="ECO:0007669"/>
    <property type="project" value="InterPro"/>
</dbReference>
<dbReference type="PRINTS" id="PR00040">
    <property type="entry name" value="HTHMERR"/>
</dbReference>
<accession>A0A1E7RAT4</accession>
<reference evidence="3 4" key="1">
    <citation type="submission" date="2016-09" db="EMBL/GenBank/DDBJ databases">
        <authorList>
            <person name="Capua I."/>
            <person name="De Benedictis P."/>
            <person name="Joannis T."/>
            <person name="Lombin L.H."/>
            <person name="Cattoli G."/>
        </authorList>
    </citation>
    <scope>NUCLEOTIDE SEQUENCE [LARGE SCALE GENOMIC DNA]</scope>
    <source>
        <strain evidence="3 4">ANC 4671</strain>
    </source>
</reference>
<dbReference type="RefSeq" id="WP_070069730.1">
    <property type="nucleotide sequence ID" value="NZ_MKKK01000020.1"/>
</dbReference>
<dbReference type="Pfam" id="PF13411">
    <property type="entry name" value="MerR_1"/>
    <property type="match status" value="1"/>
</dbReference>
<evidence type="ECO:0000256" key="1">
    <source>
        <dbReference type="ARBA" id="ARBA00023125"/>
    </source>
</evidence>
<organism evidence="3 4">
    <name type="scientific">Acinetobacter qingfengensis</name>
    <dbReference type="NCBI Taxonomy" id="1262585"/>
    <lineage>
        <taxon>Bacteria</taxon>
        <taxon>Pseudomonadati</taxon>
        <taxon>Pseudomonadota</taxon>
        <taxon>Gammaproteobacteria</taxon>
        <taxon>Moraxellales</taxon>
        <taxon>Moraxellaceae</taxon>
        <taxon>Acinetobacter</taxon>
    </lineage>
</organism>
<dbReference type="CDD" id="cd04784">
    <property type="entry name" value="HTH_CadR-PbrR"/>
    <property type="match status" value="1"/>
</dbReference>
<evidence type="ECO:0000259" key="2">
    <source>
        <dbReference type="PROSITE" id="PS50937"/>
    </source>
</evidence>
<dbReference type="EMBL" id="MKKK01000020">
    <property type="protein sequence ID" value="OEY96392.1"/>
    <property type="molecule type" value="Genomic_DNA"/>
</dbReference>
<sequence>MLKIGELAKLTNCSVLTIRFYEKQGLIQIPDRTQSNYRLYKQSDVDRIKFILNCRSLNMSLNEIKQLLTYQDQPDMNCSKVNHLVDKHIQNIYQHIEQQKYLIEQLIQLRKSCDGMCSMEKCGVIKQLS</sequence>
<evidence type="ECO:0000313" key="4">
    <source>
        <dbReference type="Proteomes" id="UP000185895"/>
    </source>
</evidence>
<dbReference type="InterPro" id="IPR047057">
    <property type="entry name" value="MerR_fam"/>
</dbReference>